<organism evidence="1 2">
    <name type="scientific">Lactuca virosa</name>
    <dbReference type="NCBI Taxonomy" id="75947"/>
    <lineage>
        <taxon>Eukaryota</taxon>
        <taxon>Viridiplantae</taxon>
        <taxon>Streptophyta</taxon>
        <taxon>Embryophyta</taxon>
        <taxon>Tracheophyta</taxon>
        <taxon>Spermatophyta</taxon>
        <taxon>Magnoliopsida</taxon>
        <taxon>eudicotyledons</taxon>
        <taxon>Gunneridae</taxon>
        <taxon>Pentapetalae</taxon>
        <taxon>asterids</taxon>
        <taxon>campanulids</taxon>
        <taxon>Asterales</taxon>
        <taxon>Asteraceae</taxon>
        <taxon>Cichorioideae</taxon>
        <taxon>Cichorieae</taxon>
        <taxon>Lactucinae</taxon>
        <taxon>Lactuca</taxon>
    </lineage>
</organism>
<comment type="caution">
    <text evidence="1">The sequence shown here is derived from an EMBL/GenBank/DDBJ whole genome shotgun (WGS) entry which is preliminary data.</text>
</comment>
<sequence>MASSSGTKEVKGLEKVYVRGENSNDDLIDFSFLDFAPETFKPTSKLFDEPFLNILCDENVLKRTLDGMGDYDNEDGVKEPNHDHIDDQNDYEVGVKYKVHDPNIHWKQMKPIEGQCYESCAQLSYNWLAKHYLKDIISKPNMTLTEMKEDVFRMFSVEVSKGQCHRARINAREMIKDNLEEHYAKVWDCVAEILMYNP</sequence>
<gene>
    <name evidence="1" type="ORF">LVIROSA_LOCUS30685</name>
</gene>
<proteinExistence type="predicted"/>
<evidence type="ECO:0000313" key="1">
    <source>
        <dbReference type="EMBL" id="CAH1444885.1"/>
    </source>
</evidence>
<evidence type="ECO:0000313" key="2">
    <source>
        <dbReference type="Proteomes" id="UP001157418"/>
    </source>
</evidence>
<dbReference type="Proteomes" id="UP001157418">
    <property type="component" value="Unassembled WGS sequence"/>
</dbReference>
<accession>A0AAU9P5H8</accession>
<dbReference type="PANTHER" id="PTHR31973">
    <property type="entry name" value="POLYPROTEIN, PUTATIVE-RELATED"/>
    <property type="match status" value="1"/>
</dbReference>
<keyword evidence="2" id="KW-1185">Reference proteome</keyword>
<reference evidence="1 2" key="1">
    <citation type="submission" date="2022-01" db="EMBL/GenBank/DDBJ databases">
        <authorList>
            <person name="Xiong W."/>
            <person name="Schranz E."/>
        </authorList>
    </citation>
    <scope>NUCLEOTIDE SEQUENCE [LARGE SCALE GENOMIC DNA]</scope>
</reference>
<protein>
    <submittedName>
        <fullName evidence="1">Uncharacterized protein</fullName>
    </submittedName>
</protein>
<dbReference type="PANTHER" id="PTHR31973:SF197">
    <property type="entry name" value="SWIM-TYPE DOMAIN-CONTAINING PROTEIN"/>
    <property type="match status" value="1"/>
</dbReference>
<dbReference type="AlphaFoldDB" id="A0AAU9P5H8"/>
<name>A0AAU9P5H8_9ASTR</name>
<dbReference type="EMBL" id="CAKMRJ010005523">
    <property type="protein sequence ID" value="CAH1444885.1"/>
    <property type="molecule type" value="Genomic_DNA"/>
</dbReference>